<evidence type="ECO:0000256" key="1">
    <source>
        <dbReference type="SAM" id="MobiDB-lite"/>
    </source>
</evidence>
<evidence type="ECO:0000313" key="2">
    <source>
        <dbReference type="EMBL" id="KAK6504301.1"/>
    </source>
</evidence>
<proteinExistence type="predicted"/>
<organism evidence="2 3">
    <name type="scientific">Arthrobotrys conoides</name>
    <dbReference type="NCBI Taxonomy" id="74498"/>
    <lineage>
        <taxon>Eukaryota</taxon>
        <taxon>Fungi</taxon>
        <taxon>Dikarya</taxon>
        <taxon>Ascomycota</taxon>
        <taxon>Pezizomycotina</taxon>
        <taxon>Orbiliomycetes</taxon>
        <taxon>Orbiliales</taxon>
        <taxon>Orbiliaceae</taxon>
        <taxon>Arthrobotrys</taxon>
    </lineage>
</organism>
<evidence type="ECO:0008006" key="4">
    <source>
        <dbReference type="Google" id="ProtNLM"/>
    </source>
</evidence>
<dbReference type="AlphaFoldDB" id="A0AAN8NF45"/>
<keyword evidence="3" id="KW-1185">Reference proteome</keyword>
<gene>
    <name evidence="2" type="ORF">TWF506_002505</name>
</gene>
<sequence length="270" mass="28914">MQSLQTTETLALQTLSSLSNRLSRIEHALVGTPLLNPQNTSTPLSLHAAKINHRDHSIRARLSALEAALTRLANHSKPVHDLLSLHASYPEIFIDILPSTQPPPSGGLTIEEKASIVLSAAPQVQGVTSQLVSLRDITVPDVDVSIKLIELQPRVDKLAVMQEVQGREMAELRRRSLKILERWYEVGVEGVNECFAEWDERVGKCDRVVRRRAVEMEINGTGTGTESESEDGSTGGSVSGSGSRSGSGSGSGSGSASASGSGEEEEEEEG</sequence>
<evidence type="ECO:0000313" key="3">
    <source>
        <dbReference type="Proteomes" id="UP001307849"/>
    </source>
</evidence>
<protein>
    <recommendedName>
        <fullName evidence="4">Nuclear distribution protein RO10</fullName>
    </recommendedName>
</protein>
<dbReference type="Proteomes" id="UP001307849">
    <property type="component" value="Unassembled WGS sequence"/>
</dbReference>
<name>A0AAN8NF45_9PEZI</name>
<dbReference type="EMBL" id="JAVHJM010000010">
    <property type="protein sequence ID" value="KAK6504301.1"/>
    <property type="molecule type" value="Genomic_DNA"/>
</dbReference>
<reference evidence="2 3" key="1">
    <citation type="submission" date="2019-10" db="EMBL/GenBank/DDBJ databases">
        <authorList>
            <person name="Palmer J.M."/>
        </authorList>
    </citation>
    <scope>NUCLEOTIDE SEQUENCE [LARGE SCALE GENOMIC DNA]</scope>
    <source>
        <strain evidence="2 3">TWF506</strain>
    </source>
</reference>
<comment type="caution">
    <text evidence="2">The sequence shown here is derived from an EMBL/GenBank/DDBJ whole genome shotgun (WGS) entry which is preliminary data.</text>
</comment>
<feature type="compositionally biased region" description="Gly residues" evidence="1">
    <location>
        <begin position="233"/>
        <end position="253"/>
    </location>
</feature>
<feature type="region of interest" description="Disordered" evidence="1">
    <location>
        <begin position="218"/>
        <end position="270"/>
    </location>
</feature>
<accession>A0AAN8NF45</accession>